<keyword evidence="4 5" id="KW-0720">Serine protease</keyword>
<dbReference type="AlphaFoldDB" id="A0A8D5ZM34"/>
<keyword evidence="3 5" id="KW-0378">Hydrolase</keyword>
<evidence type="ECO:0000256" key="3">
    <source>
        <dbReference type="ARBA" id="ARBA00022801"/>
    </source>
</evidence>
<dbReference type="Pfam" id="PF03572">
    <property type="entry name" value="Peptidase_S41"/>
    <property type="match status" value="1"/>
</dbReference>
<accession>A0A8D5ZM34</accession>
<name>A0A8D5ZM34_9BACL</name>
<dbReference type="Gene3D" id="3.90.226.10">
    <property type="entry name" value="2-enoyl-CoA Hydratase, Chain A, domain 1"/>
    <property type="match status" value="1"/>
</dbReference>
<dbReference type="InterPro" id="IPR005151">
    <property type="entry name" value="Tail-specific_protease"/>
</dbReference>
<dbReference type="InterPro" id="IPR041489">
    <property type="entry name" value="PDZ_6"/>
</dbReference>
<dbReference type="Gene3D" id="2.30.42.10">
    <property type="match status" value="1"/>
</dbReference>
<comment type="similarity">
    <text evidence="1 5">Belongs to the peptidase S41A family.</text>
</comment>
<dbReference type="InterPro" id="IPR036034">
    <property type="entry name" value="PDZ_sf"/>
</dbReference>
<dbReference type="PANTHER" id="PTHR32060">
    <property type="entry name" value="TAIL-SPECIFIC PROTEASE"/>
    <property type="match status" value="1"/>
</dbReference>
<dbReference type="GO" id="GO:0007165">
    <property type="term" value="P:signal transduction"/>
    <property type="evidence" value="ECO:0007669"/>
    <property type="project" value="TreeGrafter"/>
</dbReference>
<gene>
    <name evidence="8" type="primary">ctpB</name>
    <name evidence="8" type="ORF">JIR001_29420</name>
</gene>
<keyword evidence="9" id="KW-1185">Reference proteome</keyword>
<dbReference type="SUPFAM" id="SSF52096">
    <property type="entry name" value="ClpP/crotonase"/>
    <property type="match status" value="1"/>
</dbReference>
<proteinExistence type="inferred from homology"/>
<dbReference type="Proteomes" id="UP000677436">
    <property type="component" value="Chromosome"/>
</dbReference>
<dbReference type="InterPro" id="IPR001478">
    <property type="entry name" value="PDZ"/>
</dbReference>
<feature type="signal peptide" evidence="6">
    <location>
        <begin position="1"/>
        <end position="24"/>
    </location>
</feature>
<dbReference type="SUPFAM" id="SSF50156">
    <property type="entry name" value="PDZ domain-like"/>
    <property type="match status" value="1"/>
</dbReference>
<evidence type="ECO:0000256" key="4">
    <source>
        <dbReference type="ARBA" id="ARBA00022825"/>
    </source>
</evidence>
<evidence type="ECO:0000256" key="2">
    <source>
        <dbReference type="ARBA" id="ARBA00022670"/>
    </source>
</evidence>
<dbReference type="Gene3D" id="1.10.101.10">
    <property type="entry name" value="PGBD-like superfamily/PGBD"/>
    <property type="match status" value="1"/>
</dbReference>
<reference evidence="8" key="1">
    <citation type="journal article" date="2013" name="Int. J. Syst. Evol. Microbiol.">
        <title>Polycladomyces abyssicola gen. nov., sp. nov., a thermophilic filamentous bacterium isolated from hemipelagic sediment.</title>
        <authorList>
            <person name="Tsubouchi T."/>
            <person name="Shimane Y."/>
            <person name="Mori K."/>
            <person name="Usui K."/>
            <person name="Hiraki T."/>
            <person name="Tame A."/>
            <person name="Uematsu K."/>
            <person name="Maruyama T."/>
            <person name="Hatada Y."/>
        </authorList>
    </citation>
    <scope>NUCLEOTIDE SEQUENCE</scope>
    <source>
        <strain evidence="8">JIR-001</strain>
    </source>
</reference>
<dbReference type="PANTHER" id="PTHR32060:SF29">
    <property type="entry name" value="CARBOXY-TERMINAL PROCESSING PROTEASE CTPB"/>
    <property type="match status" value="1"/>
</dbReference>
<dbReference type="GO" id="GO:0030288">
    <property type="term" value="C:outer membrane-bounded periplasmic space"/>
    <property type="evidence" value="ECO:0007669"/>
    <property type="project" value="TreeGrafter"/>
</dbReference>
<dbReference type="KEGG" id="pabs:JIR001_29420"/>
<evidence type="ECO:0000313" key="8">
    <source>
        <dbReference type="EMBL" id="BCU83159.1"/>
    </source>
</evidence>
<dbReference type="InterPro" id="IPR055210">
    <property type="entry name" value="CtpA/B_N"/>
</dbReference>
<keyword evidence="2 5" id="KW-0645">Protease</keyword>
<dbReference type="EMBL" id="AP024601">
    <property type="protein sequence ID" value="BCU83159.1"/>
    <property type="molecule type" value="Genomic_DNA"/>
</dbReference>
<organism evidence="8 9">
    <name type="scientific">Polycladomyces abyssicola</name>
    <dbReference type="NCBI Taxonomy" id="1125966"/>
    <lineage>
        <taxon>Bacteria</taxon>
        <taxon>Bacillati</taxon>
        <taxon>Bacillota</taxon>
        <taxon>Bacilli</taxon>
        <taxon>Bacillales</taxon>
        <taxon>Thermoactinomycetaceae</taxon>
        <taxon>Polycladomyces</taxon>
    </lineage>
</organism>
<dbReference type="InterPro" id="IPR029045">
    <property type="entry name" value="ClpP/crotonase-like_dom_sf"/>
</dbReference>
<dbReference type="Pfam" id="PF22694">
    <property type="entry name" value="CtpB_N-like"/>
    <property type="match status" value="1"/>
</dbReference>
<keyword evidence="6" id="KW-0732">Signal</keyword>
<evidence type="ECO:0000256" key="5">
    <source>
        <dbReference type="RuleBase" id="RU004404"/>
    </source>
</evidence>
<dbReference type="InterPro" id="IPR004447">
    <property type="entry name" value="Peptidase_S41A"/>
</dbReference>
<evidence type="ECO:0000259" key="7">
    <source>
        <dbReference type="PROSITE" id="PS50106"/>
    </source>
</evidence>
<dbReference type="GO" id="GO:0006508">
    <property type="term" value="P:proteolysis"/>
    <property type="evidence" value="ECO:0007669"/>
    <property type="project" value="UniProtKB-KW"/>
</dbReference>
<dbReference type="NCBIfam" id="TIGR00225">
    <property type="entry name" value="prc"/>
    <property type="match status" value="1"/>
</dbReference>
<protein>
    <submittedName>
        <fullName evidence="8">Carboxy-terminal processing protease CtpB</fullName>
    </submittedName>
</protein>
<evidence type="ECO:0000313" key="9">
    <source>
        <dbReference type="Proteomes" id="UP000677436"/>
    </source>
</evidence>
<dbReference type="Gene3D" id="3.30.750.44">
    <property type="match status" value="1"/>
</dbReference>
<evidence type="ECO:0000256" key="1">
    <source>
        <dbReference type="ARBA" id="ARBA00009179"/>
    </source>
</evidence>
<dbReference type="RefSeq" id="WP_212773415.1">
    <property type="nucleotide sequence ID" value="NZ_AP024601.1"/>
</dbReference>
<dbReference type="CDD" id="cd06782">
    <property type="entry name" value="cpPDZ_CPP-like"/>
    <property type="match status" value="1"/>
</dbReference>
<dbReference type="GO" id="GO:0004175">
    <property type="term" value="F:endopeptidase activity"/>
    <property type="evidence" value="ECO:0007669"/>
    <property type="project" value="TreeGrafter"/>
</dbReference>
<dbReference type="GO" id="GO:0008236">
    <property type="term" value="F:serine-type peptidase activity"/>
    <property type="evidence" value="ECO:0007669"/>
    <property type="project" value="UniProtKB-KW"/>
</dbReference>
<feature type="chain" id="PRO_5038910117" evidence="6">
    <location>
        <begin position="25"/>
        <end position="490"/>
    </location>
</feature>
<dbReference type="InterPro" id="IPR002477">
    <property type="entry name" value="Peptidoglycan-bd-like"/>
</dbReference>
<dbReference type="FunFam" id="2.30.42.10:FF:000063">
    <property type="entry name" value="Peptidase, S41 family"/>
    <property type="match status" value="1"/>
</dbReference>
<reference evidence="8" key="2">
    <citation type="journal article" date="2021" name="Microbiol. Resour. Announc.">
        <title>Complete Genome Sequence of Polycladomyces abyssicola JIR-001T, Isolated from Hemipelagic Sediment in Deep Seawater.</title>
        <authorList>
            <person name="Tsubouchi T."/>
            <person name="Kaneko Y."/>
        </authorList>
    </citation>
    <scope>NUCLEOTIDE SEQUENCE</scope>
    <source>
        <strain evidence="8">JIR-001</strain>
    </source>
</reference>
<dbReference type="InterPro" id="IPR036365">
    <property type="entry name" value="PGBD-like_sf"/>
</dbReference>
<dbReference type="Pfam" id="PF01471">
    <property type="entry name" value="PG_binding_1"/>
    <property type="match status" value="1"/>
</dbReference>
<dbReference type="InterPro" id="IPR036366">
    <property type="entry name" value="PGBDSf"/>
</dbReference>
<dbReference type="Pfam" id="PF17820">
    <property type="entry name" value="PDZ_6"/>
    <property type="match status" value="1"/>
</dbReference>
<dbReference type="SUPFAM" id="SSF47090">
    <property type="entry name" value="PGBD-like"/>
    <property type="match status" value="1"/>
</dbReference>
<dbReference type="SMART" id="SM00245">
    <property type="entry name" value="TSPc"/>
    <property type="match status" value="1"/>
</dbReference>
<dbReference type="CDD" id="cd07560">
    <property type="entry name" value="Peptidase_S41_CPP"/>
    <property type="match status" value="1"/>
</dbReference>
<sequence length="490" mass="52388">MQFRARTVALMVIVSIVLSSVTTAAVVKDGGILDRLAGTPALWLDGDLAAAVQGDDEGFEKLKTAYAVIKSQYVRGANDKKLIDGAIQGMVDSLGDPYSVYMDPSTAKQFESNLESSFQGIGAEVTMKNGKVTIVSPFKDSPAEKAGLRPNDQVIKVNGVSLEGMSLNEAVMKIRGPKGTIAKLEVIRPGYSGVLHINVKRDNIPIKTVESKMMPEQIGYIQITQFSNDTAKDFGNQLKQLESKGMKGLVIDVRGNPGGLLPSVLDIADQLVPGGKNVLITQDKAGNKVVYKSKLQGKKSYPISVMIDKGSASASEILAAALKESAGAQVVGEKSFGKGTVQTVKDFGDGSNLKLTVAKWLTPSGTWIDQHGGTGGIQPTLPVKSPEYEQATPPSPGQTLKRDMNSPAVRNLQMVLDGLGFNPGRKDGYFDQKTELAVKSFQKIKGLPMTGVVDDKTAAKIQDAFIAMLRDPANDVQLQVAIEAIKKKIR</sequence>
<evidence type="ECO:0000256" key="6">
    <source>
        <dbReference type="SAM" id="SignalP"/>
    </source>
</evidence>
<dbReference type="SMART" id="SM00228">
    <property type="entry name" value="PDZ"/>
    <property type="match status" value="1"/>
</dbReference>
<dbReference type="PROSITE" id="PS50106">
    <property type="entry name" value="PDZ"/>
    <property type="match status" value="1"/>
</dbReference>
<feature type="domain" description="PDZ" evidence="7">
    <location>
        <begin position="111"/>
        <end position="175"/>
    </location>
</feature>